<keyword evidence="2" id="KW-0472">Membrane</keyword>
<dbReference type="AlphaFoldDB" id="A0A975ATF2"/>
<feature type="transmembrane region" description="Helical" evidence="2">
    <location>
        <begin position="59"/>
        <end position="78"/>
    </location>
</feature>
<evidence type="ECO:0000313" key="4">
    <source>
        <dbReference type="Proteomes" id="UP000639274"/>
    </source>
</evidence>
<dbReference type="Proteomes" id="UP000639274">
    <property type="component" value="Chromosome"/>
</dbReference>
<keyword evidence="4" id="KW-1185">Reference proteome</keyword>
<protein>
    <submittedName>
        <fullName evidence="3">Uncharacterized protein</fullName>
    </submittedName>
</protein>
<keyword evidence="2" id="KW-0812">Transmembrane</keyword>
<sequence length="281" mass="29961">MPDSSNPRRGEGAPMDWAEAFAQLPLEAPPTDSRRRFEQALQARARQADAPRRDRRGTWAVGLASAAVLALVIVAPMLNDAMRGSATPATPTPGPRVATAVDAHTPAATIAPATQARTPTTSPASRAADAPAPTQLQLAQRALPGLEIAPSAVDRQRARRATDQLVATLDLARIAQVPAVPSTADTLEELRLRSQRLQALVALARDDRVSSPAGAFISGELEDTLARLDTELQRPGLDDTRRVALWQQRVDALEHLAGLESTQRWLAAQGMLLDTGLVSVD</sequence>
<keyword evidence="2" id="KW-1133">Transmembrane helix</keyword>
<dbReference type="KEGG" id="lsf:I8J32_008000"/>
<name>A0A975ATF2_9GAMM</name>
<proteinExistence type="predicted"/>
<evidence type="ECO:0000256" key="1">
    <source>
        <dbReference type="SAM" id="MobiDB-lite"/>
    </source>
</evidence>
<evidence type="ECO:0000313" key="3">
    <source>
        <dbReference type="EMBL" id="QSX79762.1"/>
    </source>
</evidence>
<dbReference type="EMBL" id="CP071518">
    <property type="protein sequence ID" value="QSX79762.1"/>
    <property type="molecule type" value="Genomic_DNA"/>
</dbReference>
<organism evidence="3 4">
    <name type="scientific">Agrilutibacter solisilvae</name>
    <dbReference type="NCBI Taxonomy" id="2763317"/>
    <lineage>
        <taxon>Bacteria</taxon>
        <taxon>Pseudomonadati</taxon>
        <taxon>Pseudomonadota</taxon>
        <taxon>Gammaproteobacteria</taxon>
        <taxon>Lysobacterales</taxon>
        <taxon>Lysobacteraceae</taxon>
        <taxon>Agrilutibacter</taxon>
    </lineage>
</organism>
<dbReference type="RefSeq" id="WP_200610453.1">
    <property type="nucleotide sequence ID" value="NZ_CP071518.1"/>
</dbReference>
<evidence type="ECO:0000256" key="2">
    <source>
        <dbReference type="SAM" id="Phobius"/>
    </source>
</evidence>
<gene>
    <name evidence="3" type="ORF">I8J32_008000</name>
</gene>
<accession>A0A975ATF2</accession>
<reference evidence="3 4" key="1">
    <citation type="submission" date="2021-03" db="EMBL/GenBank/DDBJ databases">
        <title>Lysobacter sp. nov. isolated from soil of gangwondo yeongwol, south Korea.</title>
        <authorList>
            <person name="Kim K.R."/>
            <person name="Kim K.H."/>
            <person name="Jeon C.O."/>
        </authorList>
    </citation>
    <scope>NUCLEOTIDE SEQUENCE [LARGE SCALE GENOMIC DNA]</scope>
    <source>
        <strain evidence="3 4">R19</strain>
    </source>
</reference>
<feature type="region of interest" description="Disordered" evidence="1">
    <location>
        <begin position="109"/>
        <end position="129"/>
    </location>
</feature>